<sequence length="343" mass="38155">MWMRIPSDMTSRLPRFRSHNPAIGDRVVVRRRIEGADVHWTDVIGHVTALDPLVVRPQSVGGMPSTAREIIIPDDQLEVVRILSPRTIRNSDIRAVEVATAKAFPGLSNEWVDGWLLRAGDGITERSNSASPLGPTTGFDPVPLDAIEEFYAAHSLPVRLHIPERIGKPALKVISAEPEAWHLGPEILVMTRELSTLDPFTLPEGLEFRVDEQPDDDWLNMYHFRGHALPPHALELLRTRIDGQMGFGRLVTSLGQTVAITRATITAAESRTFLGYSAVEVAPAYRRRGLGTALGARIQHWGAEMGAAEAYLQVISRNEAGIGLYTKLGFTEHHRHRYAKRTR</sequence>
<dbReference type="InterPro" id="IPR056934">
    <property type="entry name" value="SH3_Rv0428c"/>
</dbReference>
<name>Q8FMC9_COREF</name>
<evidence type="ECO:0000313" key="3">
    <source>
        <dbReference type="Proteomes" id="UP000001409"/>
    </source>
</evidence>
<dbReference type="PANTHER" id="PTHR43072">
    <property type="entry name" value="N-ACETYLTRANSFERASE"/>
    <property type="match status" value="1"/>
</dbReference>
<dbReference type="EMBL" id="BA000035">
    <property type="protein sequence ID" value="BAC19388.1"/>
    <property type="molecule type" value="Genomic_DNA"/>
</dbReference>
<dbReference type="HOGENOM" id="CLU_048109_3_0_11"/>
<dbReference type="GO" id="GO:0016747">
    <property type="term" value="F:acyltransferase activity, transferring groups other than amino-acyl groups"/>
    <property type="evidence" value="ECO:0007669"/>
    <property type="project" value="InterPro"/>
</dbReference>
<evidence type="ECO:0000259" key="1">
    <source>
        <dbReference type="PROSITE" id="PS51186"/>
    </source>
</evidence>
<dbReference type="PANTHER" id="PTHR43072:SF60">
    <property type="entry name" value="L-2,4-DIAMINOBUTYRIC ACID ACETYLTRANSFERASE"/>
    <property type="match status" value="1"/>
</dbReference>
<dbReference type="SUPFAM" id="SSF55729">
    <property type="entry name" value="Acyl-CoA N-acyltransferases (Nat)"/>
    <property type="match status" value="1"/>
</dbReference>
<reference evidence="2 3" key="1">
    <citation type="journal article" date="2003" name="Genome Res.">
        <title>Comparative complete genome sequence analysis of the amino acid replacements responsible for the thermostability of Corynebacterium efficiens.</title>
        <authorList>
            <person name="Nishio Y."/>
            <person name="Nakamura Y."/>
            <person name="Kawarabayasi Y."/>
            <person name="Usuda Y."/>
            <person name="Kimura E."/>
            <person name="Sugimoto S."/>
            <person name="Matsui K."/>
            <person name="Yamagishi A."/>
            <person name="Kikuchi H."/>
            <person name="Ikeo K."/>
            <person name="Gojobori T."/>
        </authorList>
    </citation>
    <scope>NUCLEOTIDE SEQUENCE [LARGE SCALE GENOMIC DNA]</scope>
    <source>
        <strain evidence="3">DSM 44549 / YS-314 / AJ 12310 / JCM 11189 / NBRC 100395</strain>
    </source>
</reference>
<dbReference type="STRING" id="196164.gene:10743025"/>
<proteinExistence type="predicted"/>
<dbReference type="PROSITE" id="PS51186">
    <property type="entry name" value="GNAT"/>
    <property type="match status" value="1"/>
</dbReference>
<dbReference type="InterPro" id="IPR056935">
    <property type="entry name" value="Rv0428c-like_C"/>
</dbReference>
<dbReference type="InterPro" id="IPR000182">
    <property type="entry name" value="GNAT_dom"/>
</dbReference>
<protein>
    <recommendedName>
        <fullName evidence="1">N-acetyltransferase domain-containing protein</fullName>
    </recommendedName>
</protein>
<dbReference type="InterPro" id="IPR016181">
    <property type="entry name" value="Acyl_CoA_acyltransferase"/>
</dbReference>
<dbReference type="Pfam" id="PF24553">
    <property type="entry name" value="Rv0428c_C"/>
    <property type="match status" value="1"/>
</dbReference>
<evidence type="ECO:0000313" key="2">
    <source>
        <dbReference type="EMBL" id="BAC19388.1"/>
    </source>
</evidence>
<dbReference type="CDD" id="cd04301">
    <property type="entry name" value="NAT_SF"/>
    <property type="match status" value="1"/>
</dbReference>
<dbReference type="Gene3D" id="3.40.630.30">
    <property type="match status" value="1"/>
</dbReference>
<feature type="domain" description="N-acetyltransferase" evidence="1">
    <location>
        <begin position="206"/>
        <end position="343"/>
    </location>
</feature>
<keyword evidence="3" id="KW-1185">Reference proteome</keyword>
<accession>Q8FMC9</accession>
<dbReference type="AlphaFoldDB" id="Q8FMC9"/>
<dbReference type="eggNOG" id="COG0456">
    <property type="taxonomic scope" value="Bacteria"/>
</dbReference>
<dbReference type="Pfam" id="PF24551">
    <property type="entry name" value="SH3_Rv0428c"/>
    <property type="match status" value="1"/>
</dbReference>
<organism evidence="2 3">
    <name type="scientific">Corynebacterium efficiens (strain DSM 44549 / YS-314 / AJ 12310 / JCM 11189 / NBRC 100395)</name>
    <dbReference type="NCBI Taxonomy" id="196164"/>
    <lineage>
        <taxon>Bacteria</taxon>
        <taxon>Bacillati</taxon>
        <taxon>Actinomycetota</taxon>
        <taxon>Actinomycetes</taxon>
        <taxon>Mycobacteriales</taxon>
        <taxon>Corynebacteriaceae</taxon>
        <taxon>Corynebacterium</taxon>
    </lineage>
</organism>
<dbReference type="KEGG" id="cef:CE2578"/>
<dbReference type="Proteomes" id="UP000001409">
    <property type="component" value="Chromosome"/>
</dbReference>